<accession>A0A0U5BUS9</accession>
<organism evidence="2 3">
    <name type="scientific">Xanthomonas citri pv. citri</name>
    <dbReference type="NCBI Taxonomy" id="611301"/>
    <lineage>
        <taxon>Bacteria</taxon>
        <taxon>Pseudomonadati</taxon>
        <taxon>Pseudomonadota</taxon>
        <taxon>Gammaproteobacteria</taxon>
        <taxon>Lysobacterales</taxon>
        <taxon>Lysobacteraceae</taxon>
        <taxon>Xanthomonas</taxon>
    </lineage>
</organism>
<dbReference type="AlphaFoldDB" id="A0A0U5BUS9"/>
<evidence type="ECO:0000313" key="3">
    <source>
        <dbReference type="Proteomes" id="UP000052230"/>
    </source>
</evidence>
<dbReference type="GeneID" id="66913600"/>
<comment type="caution">
    <text evidence="2">The sequence shown here is derived from an EMBL/GenBank/DDBJ whole genome shotgun (WGS) entry which is preliminary data.</text>
</comment>
<reference evidence="2 3" key="1">
    <citation type="submission" date="2014-09" db="EMBL/GenBank/DDBJ databases">
        <authorList>
            <person name="Regsiter A."/>
        </authorList>
    </citation>
    <scope>NUCLEOTIDE SEQUENCE [LARGE SCALE GENOMIC DNA]</scope>
</reference>
<protein>
    <submittedName>
        <fullName evidence="2">Plasmid-related protein</fullName>
    </submittedName>
</protein>
<dbReference type="EMBL" id="CCXZ01000139">
    <property type="protein sequence ID" value="CEG16800.1"/>
    <property type="molecule type" value="Genomic_DNA"/>
</dbReference>
<name>A0A0U5BUS9_XANCI</name>
<evidence type="ECO:0000256" key="1">
    <source>
        <dbReference type="SAM" id="MobiDB-lite"/>
    </source>
</evidence>
<keyword evidence="3" id="KW-1185">Reference proteome</keyword>
<feature type="region of interest" description="Disordered" evidence="1">
    <location>
        <begin position="89"/>
        <end position="113"/>
    </location>
</feature>
<gene>
    <name evidence="2" type="primary">kfrA</name>
    <name evidence="2" type="ORF">XAC3562_450223</name>
</gene>
<evidence type="ECO:0000313" key="2">
    <source>
        <dbReference type="EMBL" id="CEG16800.1"/>
    </source>
</evidence>
<dbReference type="RefSeq" id="WP_011051571.1">
    <property type="nucleotide sequence ID" value="NZ_CAVLHM010000041.1"/>
</dbReference>
<feature type="compositionally biased region" description="Basic and acidic residues" evidence="1">
    <location>
        <begin position="94"/>
        <end position="105"/>
    </location>
</feature>
<proteinExistence type="predicted"/>
<dbReference type="Proteomes" id="UP000052230">
    <property type="component" value="Unassembled WGS sequence"/>
</dbReference>
<sequence>MESKLDETKAEAEVLQSKLVDVQAAHQAQAVALAERDQARADLATVKAKAEVAEQVAKAAAQEHATTLAERDAACAELVKAQAKAEAAEQAQQEQRKAAATEAHRQSAMRRLKQPQMLAKTRPNWLANWRRCRLRMQHYWRVLRRRRPGTFRRPARRVGLRKKDDADRTSPMLCVSACGASAVMNVQIQQADRRNEYREGPADRHRHQFHGQHEDGVHEEDVAAHDVADDALIDEAGVRVEQRVHGEQGIGAERYRMGRGAVTQREQDKRREDQAEEELTNIVLARQAAEGLCDDRMHSVFPFCWQHRVCRGIPLTKV</sequence>